<comment type="caution">
    <text evidence="1">The sequence shown here is derived from an EMBL/GenBank/DDBJ whole genome shotgun (WGS) entry which is preliminary data.</text>
</comment>
<evidence type="ECO:0000313" key="1">
    <source>
        <dbReference type="EMBL" id="TGZ70687.1"/>
    </source>
</evidence>
<dbReference type="EMBL" id="SJOL01005211">
    <property type="protein sequence ID" value="TGZ70687.1"/>
    <property type="molecule type" value="Genomic_DNA"/>
</dbReference>
<name>A0A4S2M9B4_OPIFE</name>
<gene>
    <name evidence="1" type="ORF">CRM22_003068</name>
</gene>
<proteinExistence type="predicted"/>
<accession>A0A4S2M9B4</accession>
<organism evidence="1 2">
    <name type="scientific">Opisthorchis felineus</name>
    <dbReference type="NCBI Taxonomy" id="147828"/>
    <lineage>
        <taxon>Eukaryota</taxon>
        <taxon>Metazoa</taxon>
        <taxon>Spiralia</taxon>
        <taxon>Lophotrochozoa</taxon>
        <taxon>Platyhelminthes</taxon>
        <taxon>Trematoda</taxon>
        <taxon>Digenea</taxon>
        <taxon>Opisthorchiida</taxon>
        <taxon>Opisthorchiata</taxon>
        <taxon>Opisthorchiidae</taxon>
        <taxon>Opisthorchis</taxon>
    </lineage>
</organism>
<keyword evidence="2" id="KW-1185">Reference proteome</keyword>
<dbReference type="Proteomes" id="UP000308267">
    <property type="component" value="Unassembled WGS sequence"/>
</dbReference>
<reference evidence="1 2" key="1">
    <citation type="journal article" date="2019" name="BMC Genomics">
        <title>New insights from Opisthorchis felineus genome: update on genomics of the epidemiologically important liver flukes.</title>
        <authorList>
            <person name="Ershov N.I."/>
            <person name="Mordvinov V.A."/>
            <person name="Prokhortchouk E.B."/>
            <person name="Pakharukova M.Y."/>
            <person name="Gunbin K.V."/>
            <person name="Ustyantsev K."/>
            <person name="Genaev M.A."/>
            <person name="Blinov A.G."/>
            <person name="Mazur A."/>
            <person name="Boulygina E."/>
            <person name="Tsygankova S."/>
            <person name="Khrameeva E."/>
            <person name="Chekanov N."/>
            <person name="Fan G."/>
            <person name="Xiao A."/>
            <person name="Zhang H."/>
            <person name="Xu X."/>
            <person name="Yang H."/>
            <person name="Solovyev V."/>
            <person name="Lee S.M."/>
            <person name="Liu X."/>
            <person name="Afonnikov D.A."/>
            <person name="Skryabin K.G."/>
        </authorList>
    </citation>
    <scope>NUCLEOTIDE SEQUENCE [LARGE SCALE GENOMIC DNA]</scope>
    <source>
        <strain evidence="1">AK-0245</strain>
        <tissue evidence="1">Whole organism</tissue>
    </source>
</reference>
<sequence length="115" mass="13476">MMTLCKHSWGDSLKHQSESISSEDWYLFERVYKRTDQEQSPRIGSLKMKYDFGNQLKVICSSATFRPKDIGEGEKQQQSDCRHFHWLPTDTPLVVVVVASLRKIWNFLIEFSSCE</sequence>
<protein>
    <submittedName>
        <fullName evidence="1">Uncharacterized protein</fullName>
    </submittedName>
</protein>
<dbReference type="AlphaFoldDB" id="A0A4S2M9B4"/>
<evidence type="ECO:0000313" key="2">
    <source>
        <dbReference type="Proteomes" id="UP000308267"/>
    </source>
</evidence>